<feature type="domain" description="Uracil-DNA glycosylase-like" evidence="1">
    <location>
        <begin position="1"/>
        <end position="160"/>
    </location>
</feature>
<protein>
    <submittedName>
        <fullName evidence="2">Uracil-DNA glycosylase family protein</fullName>
    </submittedName>
</protein>
<proteinExistence type="predicted"/>
<name>A0A4S3MJ06_9RHOB</name>
<dbReference type="CDD" id="cd10033">
    <property type="entry name" value="UDG_like"/>
    <property type="match status" value="1"/>
</dbReference>
<evidence type="ECO:0000313" key="2">
    <source>
        <dbReference type="EMBL" id="THD81357.1"/>
    </source>
</evidence>
<keyword evidence="3" id="KW-1185">Reference proteome</keyword>
<evidence type="ECO:0000313" key="3">
    <source>
        <dbReference type="Proteomes" id="UP000309450"/>
    </source>
</evidence>
<dbReference type="SMART" id="SM00987">
    <property type="entry name" value="UreE_C"/>
    <property type="match status" value="1"/>
</dbReference>
<organism evidence="2 3">
    <name type="scientific">Aliigemmobacter aestuarii</name>
    <dbReference type="NCBI Taxonomy" id="1445661"/>
    <lineage>
        <taxon>Bacteria</taxon>
        <taxon>Pseudomonadati</taxon>
        <taxon>Pseudomonadota</taxon>
        <taxon>Alphaproteobacteria</taxon>
        <taxon>Rhodobacterales</taxon>
        <taxon>Paracoccaceae</taxon>
        <taxon>Aliigemmobacter</taxon>
    </lineage>
</organism>
<dbReference type="EMBL" id="SSND01000005">
    <property type="protein sequence ID" value="THD81357.1"/>
    <property type="molecule type" value="Genomic_DNA"/>
</dbReference>
<evidence type="ECO:0000259" key="1">
    <source>
        <dbReference type="SMART" id="SM00986"/>
    </source>
</evidence>
<dbReference type="SUPFAM" id="SSF52141">
    <property type="entry name" value="Uracil-DNA glycosylase-like"/>
    <property type="match status" value="1"/>
</dbReference>
<dbReference type="Pfam" id="PF03167">
    <property type="entry name" value="UDG"/>
    <property type="match status" value="1"/>
</dbReference>
<dbReference type="InterPro" id="IPR047124">
    <property type="entry name" value="HI_0220.2"/>
</dbReference>
<accession>A0A4S3MJ06</accession>
<dbReference type="AlphaFoldDB" id="A0A4S3MJ06"/>
<dbReference type="PANTHER" id="PTHR42160">
    <property type="entry name" value="URACIL-DNA GLYCOSYLASE SUPERFAMILY PROTEIN"/>
    <property type="match status" value="1"/>
</dbReference>
<dbReference type="RefSeq" id="WP_136395615.1">
    <property type="nucleotide sequence ID" value="NZ_SSND01000005.1"/>
</dbReference>
<reference evidence="2 3" key="1">
    <citation type="submission" date="2019-04" db="EMBL/GenBank/DDBJ databases">
        <title>Draft genome sequence of Gemmobacter aestuarii sp. nov.</title>
        <authorList>
            <person name="Hameed A."/>
            <person name="Lin S.-Y."/>
            <person name="Shahina M."/>
            <person name="Lai W.-A."/>
            <person name="Young C.-C."/>
        </authorList>
    </citation>
    <scope>NUCLEOTIDE SEQUENCE [LARGE SCALE GENOMIC DNA]</scope>
    <source>
        <strain evidence="2 3">CC-PW-75</strain>
    </source>
</reference>
<dbReference type="SMART" id="SM00986">
    <property type="entry name" value="UDG"/>
    <property type="match status" value="1"/>
</dbReference>
<dbReference type="OrthoDB" id="9789139at2"/>
<dbReference type="InterPro" id="IPR005122">
    <property type="entry name" value="Uracil-DNA_glycosylase-like"/>
</dbReference>
<sequence>MVWFRPTARLLIAGQAPGLRVHQSGVPFDDRSGDRLRDWLGLSRDEFYDRDRVAVVPMAFCFPGYDTRGSDLSPPPRCAETWRVRVMRHLPDVETTVLIGRYAQHWHLGEVARRSGLTETVRDWRRHAPGIFVIPHPSWRNNAFLRRNPWFETDLLPALRHRVRQSYDGAGPQPAP</sequence>
<dbReference type="Gene3D" id="3.40.470.10">
    <property type="entry name" value="Uracil-DNA glycosylase-like domain"/>
    <property type="match status" value="1"/>
</dbReference>
<dbReference type="InterPro" id="IPR036895">
    <property type="entry name" value="Uracil-DNA_glycosylase-like_sf"/>
</dbReference>
<dbReference type="PANTHER" id="PTHR42160:SF1">
    <property type="entry name" value="URACIL-DNA GLYCOSYLASE SUPERFAMILY PROTEIN"/>
    <property type="match status" value="1"/>
</dbReference>
<comment type="caution">
    <text evidence="2">The sequence shown here is derived from an EMBL/GenBank/DDBJ whole genome shotgun (WGS) entry which is preliminary data.</text>
</comment>
<gene>
    <name evidence="2" type="ORF">E7811_15635</name>
</gene>
<dbReference type="Proteomes" id="UP000309450">
    <property type="component" value="Unassembled WGS sequence"/>
</dbReference>